<dbReference type="CDD" id="cd00082">
    <property type="entry name" value="HisKA"/>
    <property type="match status" value="1"/>
</dbReference>
<dbReference type="SMART" id="SM00387">
    <property type="entry name" value="HATPase_c"/>
    <property type="match status" value="1"/>
</dbReference>
<dbReference type="PROSITE" id="PS50109">
    <property type="entry name" value="HIS_KIN"/>
    <property type="match status" value="1"/>
</dbReference>
<dbReference type="InterPro" id="IPR001610">
    <property type="entry name" value="PAC"/>
</dbReference>
<keyword evidence="3 11" id="KW-0597">Phosphoprotein</keyword>
<keyword evidence="12" id="KW-0812">Transmembrane</keyword>
<dbReference type="InterPro" id="IPR005467">
    <property type="entry name" value="His_kinase_dom"/>
</dbReference>
<feature type="transmembrane region" description="Helical" evidence="12">
    <location>
        <begin position="176"/>
        <end position="195"/>
    </location>
</feature>
<accession>A0A317MYV0</accession>
<protein>
    <recommendedName>
        <fullName evidence="10">Sensory/regulatory protein RpfC</fullName>
        <ecNumber evidence="2">2.7.13.3</ecNumber>
    </recommendedName>
</protein>
<dbReference type="SMART" id="SM00388">
    <property type="entry name" value="HisKA"/>
    <property type="match status" value="1"/>
</dbReference>
<dbReference type="InterPro" id="IPR036890">
    <property type="entry name" value="HATPase_C_sf"/>
</dbReference>
<evidence type="ECO:0000256" key="5">
    <source>
        <dbReference type="ARBA" id="ARBA00022741"/>
    </source>
</evidence>
<dbReference type="CDD" id="cd06225">
    <property type="entry name" value="HAMP"/>
    <property type="match status" value="1"/>
</dbReference>
<dbReference type="PRINTS" id="PR00344">
    <property type="entry name" value="BCTRLSENSOR"/>
</dbReference>
<dbReference type="NCBIfam" id="TIGR00229">
    <property type="entry name" value="sensory_box"/>
    <property type="match status" value="3"/>
</dbReference>
<evidence type="ECO:0000256" key="11">
    <source>
        <dbReference type="PROSITE-ProRule" id="PRU00169"/>
    </source>
</evidence>
<keyword evidence="4" id="KW-0808">Transferase</keyword>
<dbReference type="CDD" id="cd17546">
    <property type="entry name" value="REC_hyHK_CKI1_RcsC-like"/>
    <property type="match status" value="1"/>
</dbReference>
<reference evidence="17 18" key="1">
    <citation type="submission" date="2018-05" db="EMBL/GenBank/DDBJ databases">
        <title>Genomic Encyclopedia of Type Strains, Phase IV (KMG-IV): sequencing the most valuable type-strain genomes for metagenomic binning, comparative biology and taxonomic classification.</title>
        <authorList>
            <person name="Goeker M."/>
        </authorList>
    </citation>
    <scope>NUCLEOTIDE SEQUENCE [LARGE SCALE GENOMIC DNA]</scope>
    <source>
        <strain evidence="17 18">DSM 23606</strain>
    </source>
</reference>
<comment type="subunit">
    <text evidence="9">At low DSF concentrations, interacts with RpfF.</text>
</comment>
<dbReference type="PROSITE" id="PS50113">
    <property type="entry name" value="PAC"/>
    <property type="match status" value="3"/>
</dbReference>
<dbReference type="SUPFAM" id="SSF52172">
    <property type="entry name" value="CheY-like"/>
    <property type="match status" value="1"/>
</dbReference>
<comment type="caution">
    <text evidence="17">The sequence shown here is derived from an EMBL/GenBank/DDBJ whole genome shotgun (WGS) entry which is preliminary data.</text>
</comment>
<dbReference type="RefSeq" id="WP_170123616.1">
    <property type="nucleotide sequence ID" value="NZ_QGTJ01000007.1"/>
</dbReference>
<dbReference type="Pfam" id="PF00072">
    <property type="entry name" value="Response_reg"/>
    <property type="match status" value="1"/>
</dbReference>
<dbReference type="EMBL" id="QGTJ01000007">
    <property type="protein sequence ID" value="PWV60691.1"/>
    <property type="molecule type" value="Genomic_DNA"/>
</dbReference>
<dbReference type="CDD" id="cd00130">
    <property type="entry name" value="PAS"/>
    <property type="match status" value="3"/>
</dbReference>
<evidence type="ECO:0000259" key="14">
    <source>
        <dbReference type="PROSITE" id="PS50110"/>
    </source>
</evidence>
<evidence type="ECO:0000313" key="18">
    <source>
        <dbReference type="Proteomes" id="UP000246569"/>
    </source>
</evidence>
<evidence type="ECO:0000256" key="9">
    <source>
        <dbReference type="ARBA" id="ARBA00064003"/>
    </source>
</evidence>
<evidence type="ECO:0000256" key="7">
    <source>
        <dbReference type="ARBA" id="ARBA00022840"/>
    </source>
</evidence>
<evidence type="ECO:0000259" key="16">
    <source>
        <dbReference type="PROSITE" id="PS50113"/>
    </source>
</evidence>
<keyword evidence="5" id="KW-0547">Nucleotide-binding</keyword>
<dbReference type="EC" id="2.7.13.3" evidence="2"/>
<dbReference type="InterPro" id="IPR003594">
    <property type="entry name" value="HATPase_dom"/>
</dbReference>
<dbReference type="InterPro" id="IPR011006">
    <property type="entry name" value="CheY-like_superfamily"/>
</dbReference>
<dbReference type="SUPFAM" id="SSF55874">
    <property type="entry name" value="ATPase domain of HSP90 chaperone/DNA topoisomerase II/histidine kinase"/>
    <property type="match status" value="1"/>
</dbReference>
<dbReference type="Pfam" id="PF00512">
    <property type="entry name" value="HisKA"/>
    <property type="match status" value="1"/>
</dbReference>
<evidence type="ECO:0000256" key="2">
    <source>
        <dbReference type="ARBA" id="ARBA00012438"/>
    </source>
</evidence>
<keyword evidence="18" id="KW-1185">Reference proteome</keyword>
<name>A0A317MYV0_9GAMM</name>
<dbReference type="GO" id="GO:0000155">
    <property type="term" value="F:phosphorelay sensor kinase activity"/>
    <property type="evidence" value="ECO:0007669"/>
    <property type="project" value="InterPro"/>
</dbReference>
<feature type="domain" description="PAS" evidence="15">
    <location>
        <begin position="494"/>
        <end position="565"/>
    </location>
</feature>
<dbReference type="InterPro" id="IPR000700">
    <property type="entry name" value="PAS-assoc_C"/>
</dbReference>
<dbReference type="Gene3D" id="3.30.565.10">
    <property type="entry name" value="Histidine kinase-like ATPase, C-terminal domain"/>
    <property type="match status" value="1"/>
</dbReference>
<evidence type="ECO:0000256" key="4">
    <source>
        <dbReference type="ARBA" id="ARBA00022679"/>
    </source>
</evidence>
<dbReference type="FunFam" id="1.10.287.130:FF:000002">
    <property type="entry name" value="Two-component osmosensing histidine kinase"/>
    <property type="match status" value="1"/>
</dbReference>
<evidence type="ECO:0000256" key="8">
    <source>
        <dbReference type="ARBA" id="ARBA00023012"/>
    </source>
</evidence>
<dbReference type="PANTHER" id="PTHR43047:SF64">
    <property type="entry name" value="HISTIDINE KINASE CONTAINING CHEY-HOMOLOGOUS RECEIVER DOMAIN AND PAS DOMAIN-RELATED"/>
    <property type="match status" value="1"/>
</dbReference>
<dbReference type="AlphaFoldDB" id="A0A317MYV0"/>
<dbReference type="InterPro" id="IPR004358">
    <property type="entry name" value="Sig_transdc_His_kin-like_C"/>
</dbReference>
<evidence type="ECO:0000256" key="12">
    <source>
        <dbReference type="SAM" id="Phobius"/>
    </source>
</evidence>
<organism evidence="17 18">
    <name type="scientific">Plasticicumulans acidivorans</name>
    <dbReference type="NCBI Taxonomy" id="886464"/>
    <lineage>
        <taxon>Bacteria</taxon>
        <taxon>Pseudomonadati</taxon>
        <taxon>Pseudomonadota</taxon>
        <taxon>Gammaproteobacteria</taxon>
        <taxon>Candidatus Competibacteraceae</taxon>
        <taxon>Plasticicumulans</taxon>
    </lineage>
</organism>
<dbReference type="SUPFAM" id="SSF47384">
    <property type="entry name" value="Homodimeric domain of signal transducing histidine kinase"/>
    <property type="match status" value="1"/>
</dbReference>
<dbReference type="Proteomes" id="UP000246569">
    <property type="component" value="Unassembled WGS sequence"/>
</dbReference>
<gene>
    <name evidence="17" type="ORF">C7443_107266</name>
</gene>
<keyword evidence="12" id="KW-1133">Transmembrane helix</keyword>
<keyword evidence="6" id="KW-0418">Kinase</keyword>
<dbReference type="CDD" id="cd16922">
    <property type="entry name" value="HATPase_EvgS-ArcB-TorS-like"/>
    <property type="match status" value="1"/>
</dbReference>
<dbReference type="InterPro" id="IPR036097">
    <property type="entry name" value="HisK_dim/P_sf"/>
</dbReference>
<dbReference type="InterPro" id="IPR003661">
    <property type="entry name" value="HisK_dim/P_dom"/>
</dbReference>
<dbReference type="InterPro" id="IPR000014">
    <property type="entry name" value="PAS"/>
</dbReference>
<evidence type="ECO:0000256" key="10">
    <source>
        <dbReference type="ARBA" id="ARBA00068150"/>
    </source>
</evidence>
<evidence type="ECO:0000256" key="3">
    <source>
        <dbReference type="ARBA" id="ARBA00022553"/>
    </source>
</evidence>
<dbReference type="SMART" id="SM00448">
    <property type="entry name" value="REC"/>
    <property type="match status" value="1"/>
</dbReference>
<evidence type="ECO:0000259" key="15">
    <source>
        <dbReference type="PROSITE" id="PS50112"/>
    </source>
</evidence>
<feature type="transmembrane region" description="Helical" evidence="12">
    <location>
        <begin position="12"/>
        <end position="34"/>
    </location>
</feature>
<evidence type="ECO:0000259" key="13">
    <source>
        <dbReference type="PROSITE" id="PS50109"/>
    </source>
</evidence>
<keyword evidence="12" id="KW-0472">Membrane</keyword>
<dbReference type="InterPro" id="IPR001789">
    <property type="entry name" value="Sig_transdc_resp-reg_receiver"/>
</dbReference>
<keyword evidence="7" id="KW-0067">ATP-binding</keyword>
<dbReference type="Gene3D" id="3.30.450.20">
    <property type="entry name" value="PAS domain"/>
    <property type="match status" value="3"/>
</dbReference>
<dbReference type="Pfam" id="PF02518">
    <property type="entry name" value="HATPase_c"/>
    <property type="match status" value="1"/>
</dbReference>
<feature type="modified residue" description="4-aspartylphosphate" evidence="11">
    <location>
        <position position="930"/>
    </location>
</feature>
<dbReference type="PROSITE" id="PS50112">
    <property type="entry name" value="PAS"/>
    <property type="match status" value="3"/>
</dbReference>
<feature type="domain" description="Histidine kinase" evidence="13">
    <location>
        <begin position="637"/>
        <end position="858"/>
    </location>
</feature>
<feature type="domain" description="PAC" evidence="16">
    <location>
        <begin position="310"/>
        <end position="364"/>
    </location>
</feature>
<dbReference type="Pfam" id="PF00989">
    <property type="entry name" value="PAS"/>
    <property type="match status" value="2"/>
</dbReference>
<comment type="catalytic activity">
    <reaction evidence="1">
        <text>ATP + protein L-histidine = ADP + protein N-phospho-L-histidine.</text>
        <dbReference type="EC" id="2.7.13.3"/>
    </reaction>
</comment>
<feature type="domain" description="PAS" evidence="15">
    <location>
        <begin position="252"/>
        <end position="305"/>
    </location>
</feature>
<sequence length="1002" mass="109241">MHTPPLLWPSRLAVRLPLVAVVIFVLTMTLHTALTIQEQTDFQLGTRIELARALAAQTADRAADALHEGRAALDRLVLDTALHPHTLLVHVVDTAGVPLAGAESHGDAAQLSAAVNGERLSPPSSSTLITEPVSGGEAGIFDIWAPIGREHPLGWVRLHYRIGSAEELRQHIWTRALILVTIASLLAGILLWLMLRRPLNSIARAATLARDLDTRRGEVINIGGSAEIVELGAALNQVSARLASDEMALKASQERTEALLRHAVDGIVTLDAEGHIERFNQAAEHLFGYPARQAIGCNISLLLPQVRAGEAFRNRALNGRRRDGALIPLEVSVGEARLGDGNRLYVAILRDLSARDLAERALADSELRKAAILQAALDAIVSIDSRGRVLEFNPAAERLFGYPLRAVIGRDVAELIVPERGRMQHRLGLARYLETGASDILGTQRNVTAMRSDGSEVPVEILVTPVHLESGPMFVAYIRDMRERQAAEHALRASDERYQRVVDSLHEAIFQADARGRLTFLNRAWSEISGYDPATSLGRSLDEFIESDDRANYRAALKQTALDANESRVEVRLRRHDSKSAWVEIAIEYTAAGHELEAGFTGTISDINARKAVETELLLARDAAEAASRTKSEFLATMSHELRTPLNAIIGMTEIARETVRDPEVRDYLTTAHSAANRLLGIINDLLDFSTLESGPPSVRSVPFSLRQHIHASVALHARGATAKGLELIAEVEPNVPDDVSGDPDRLAQVVSKLVGNAVKFTERGEIAVRIRLQELDEQAVGLLVSVRDTGIGIAADKLSRVFQPFVQAEASFTRHYGGTGLGLSIAQRLVELMGGRIHVESTLGAGSEFFFTLRLQRTAAAASEAVREPDWSGLFALVIDDNASSRSLLERQLRYWGWQTVAATSADEALELLRERTQLGHPFDLLLLDESLPVHTVEHICNELARAKHPPPIILLRAAGLDGDDTQPAAVSSCLVKPVDSARLRSAIEHLLTPMNAKADD</sequence>
<dbReference type="PROSITE" id="PS50110">
    <property type="entry name" value="RESPONSE_REGULATORY"/>
    <property type="match status" value="1"/>
</dbReference>
<evidence type="ECO:0000256" key="6">
    <source>
        <dbReference type="ARBA" id="ARBA00022777"/>
    </source>
</evidence>
<feature type="domain" description="Response regulatory" evidence="14">
    <location>
        <begin position="876"/>
        <end position="993"/>
    </location>
</feature>
<evidence type="ECO:0000256" key="1">
    <source>
        <dbReference type="ARBA" id="ARBA00000085"/>
    </source>
</evidence>
<dbReference type="Pfam" id="PF13426">
    <property type="entry name" value="PAS_9"/>
    <property type="match status" value="1"/>
</dbReference>
<feature type="domain" description="PAC" evidence="16">
    <location>
        <begin position="567"/>
        <end position="619"/>
    </location>
</feature>
<dbReference type="InterPro" id="IPR035965">
    <property type="entry name" value="PAS-like_dom_sf"/>
</dbReference>
<feature type="domain" description="PAS" evidence="15">
    <location>
        <begin position="365"/>
        <end position="436"/>
    </location>
</feature>
<evidence type="ECO:0000313" key="17">
    <source>
        <dbReference type="EMBL" id="PWV60691.1"/>
    </source>
</evidence>
<dbReference type="PANTHER" id="PTHR43047">
    <property type="entry name" value="TWO-COMPONENT HISTIDINE PROTEIN KINASE"/>
    <property type="match status" value="1"/>
</dbReference>
<dbReference type="SUPFAM" id="SSF55785">
    <property type="entry name" value="PYP-like sensor domain (PAS domain)"/>
    <property type="match status" value="3"/>
</dbReference>
<keyword evidence="8" id="KW-0902">Two-component regulatory system</keyword>
<dbReference type="InterPro" id="IPR013767">
    <property type="entry name" value="PAS_fold"/>
</dbReference>
<dbReference type="GO" id="GO:0005524">
    <property type="term" value="F:ATP binding"/>
    <property type="evidence" value="ECO:0007669"/>
    <property type="project" value="UniProtKB-KW"/>
</dbReference>
<feature type="domain" description="PAC" evidence="16">
    <location>
        <begin position="443"/>
        <end position="493"/>
    </location>
</feature>
<proteinExistence type="predicted"/>
<dbReference type="Gene3D" id="1.10.287.130">
    <property type="match status" value="1"/>
</dbReference>
<dbReference type="SMART" id="SM00086">
    <property type="entry name" value="PAC"/>
    <property type="match status" value="3"/>
</dbReference>
<dbReference type="FunFam" id="3.30.565.10:FF:000010">
    <property type="entry name" value="Sensor histidine kinase RcsC"/>
    <property type="match status" value="1"/>
</dbReference>
<dbReference type="GO" id="GO:0006355">
    <property type="term" value="P:regulation of DNA-templated transcription"/>
    <property type="evidence" value="ECO:0007669"/>
    <property type="project" value="InterPro"/>
</dbReference>
<dbReference type="SMART" id="SM00091">
    <property type="entry name" value="PAS"/>
    <property type="match status" value="3"/>
</dbReference>
<dbReference type="Gene3D" id="3.40.50.2300">
    <property type="match status" value="1"/>
</dbReference>